<feature type="transmembrane region" description="Helical" evidence="16">
    <location>
        <begin position="212"/>
        <end position="230"/>
    </location>
</feature>
<feature type="transmembrane region" description="Helical" evidence="16">
    <location>
        <begin position="359"/>
        <end position="381"/>
    </location>
</feature>
<dbReference type="GO" id="GO:0004605">
    <property type="term" value="F:phosphatidate cytidylyltransferase activity"/>
    <property type="evidence" value="ECO:0007669"/>
    <property type="project" value="UniProtKB-UniRule"/>
</dbReference>
<dbReference type="GO" id="GO:0016024">
    <property type="term" value="P:CDP-diacylglycerol biosynthetic process"/>
    <property type="evidence" value="ECO:0007669"/>
    <property type="project" value="UniProtKB-UniRule"/>
</dbReference>
<evidence type="ECO:0000256" key="8">
    <source>
        <dbReference type="ARBA" id="ARBA00022679"/>
    </source>
</evidence>
<evidence type="ECO:0000256" key="16">
    <source>
        <dbReference type="PIRNR" id="PIRNR018269"/>
    </source>
</evidence>
<comment type="similarity">
    <text evidence="5 16 17">Belongs to the CDS family.</text>
</comment>
<feature type="region of interest" description="Disordered" evidence="18">
    <location>
        <begin position="1"/>
        <end position="70"/>
    </location>
</feature>
<evidence type="ECO:0000256" key="5">
    <source>
        <dbReference type="ARBA" id="ARBA00010185"/>
    </source>
</evidence>
<evidence type="ECO:0000256" key="14">
    <source>
        <dbReference type="ARBA" id="ARBA00023209"/>
    </source>
</evidence>
<accession>A0AAD5SAY3</accession>
<sequence length="476" mass="53212">MAKTKKKTSGSSLKGAVDDAKSAVEEMATGVKLSARRGSDASLSGKSEPPLSPLESPATPAPPPNPDGVTLLVDESKTKKWRNAGVRGVWTFVMIGGFFAFLMAGHIWVVLLVGACQALVYKEVISIGVQPAQERKLPWNRFLHWYFLGSTNYFLYGESIIHYFKSSVIVDAFLIPLATHHRFISFLLYCFGLVLFVLNLKKGHYKFQFSQFGWTHMTLLLVVCTSHFIINNIFEGLFWFVVPICLVVCNDIMAYVCGFFWGRTPLIRISPKKTWEGFIGSLFLTTIFAFFFTAFLAQFPYMYCPLRNITTSSISGMTCVRNPVFEPFDVRLPRATVGFFRHILPKSITPPPTVPILPIQLHAIPLALFASLVAPFGGFFASGFKRAFKIKDFGDSIPGHGGITDRMDCQFLMGLFSYMYYQSFIGPVRVVTVGTVLDLILRQQVLSNEEVGELVGRLREYLVGQGEVDPCTLPFE</sequence>
<dbReference type="EC" id="2.7.7.41" evidence="6 16"/>
<proteinExistence type="inferred from homology"/>
<keyword evidence="20" id="KW-1185">Reference proteome</keyword>
<evidence type="ECO:0000256" key="13">
    <source>
        <dbReference type="ARBA" id="ARBA00023136"/>
    </source>
</evidence>
<comment type="catalytic activity">
    <reaction evidence="1 16 17">
        <text>a 1,2-diacyl-sn-glycero-3-phosphate + CTP + H(+) = a CDP-1,2-diacyl-sn-glycerol + diphosphate</text>
        <dbReference type="Rhea" id="RHEA:16229"/>
        <dbReference type="ChEBI" id="CHEBI:15378"/>
        <dbReference type="ChEBI" id="CHEBI:33019"/>
        <dbReference type="ChEBI" id="CHEBI:37563"/>
        <dbReference type="ChEBI" id="CHEBI:58332"/>
        <dbReference type="ChEBI" id="CHEBI:58608"/>
        <dbReference type="EC" id="2.7.7.41"/>
    </reaction>
</comment>
<dbReference type="PANTHER" id="PTHR13773">
    <property type="entry name" value="PHOSPHATIDATE CYTIDYLYLTRANSFERASE"/>
    <property type="match status" value="1"/>
</dbReference>
<dbReference type="Proteomes" id="UP001212841">
    <property type="component" value="Unassembled WGS sequence"/>
</dbReference>
<dbReference type="Pfam" id="PF01148">
    <property type="entry name" value="CTP_transf_1"/>
    <property type="match status" value="1"/>
</dbReference>
<feature type="transmembrane region" description="Helical" evidence="16">
    <location>
        <begin position="236"/>
        <end position="261"/>
    </location>
</feature>
<keyword evidence="14 16" id="KW-0594">Phospholipid biosynthesis</keyword>
<comment type="subcellular location">
    <subcellularLocation>
        <location evidence="2">Membrane</location>
        <topology evidence="2">Multi-pass membrane protein</topology>
    </subcellularLocation>
</comment>
<keyword evidence="11 16" id="KW-1133">Transmembrane helix</keyword>
<feature type="transmembrane region" description="Helical" evidence="16">
    <location>
        <begin position="89"/>
        <end position="121"/>
    </location>
</feature>
<dbReference type="AlphaFoldDB" id="A0AAD5SAY3"/>
<keyword evidence="10 16" id="KW-0548">Nucleotidyltransferase</keyword>
<dbReference type="InterPro" id="IPR016720">
    <property type="entry name" value="PC_Trfase_euk"/>
</dbReference>
<keyword evidence="12 16" id="KW-0443">Lipid metabolism</keyword>
<keyword evidence="13 16" id="KW-0472">Membrane</keyword>
<evidence type="ECO:0000256" key="4">
    <source>
        <dbReference type="ARBA" id="ARBA00005189"/>
    </source>
</evidence>
<keyword evidence="15 16" id="KW-1208">Phospholipid metabolism</keyword>
<evidence type="ECO:0000256" key="7">
    <source>
        <dbReference type="ARBA" id="ARBA00022516"/>
    </source>
</evidence>
<evidence type="ECO:0000256" key="6">
    <source>
        <dbReference type="ARBA" id="ARBA00012487"/>
    </source>
</evidence>
<evidence type="ECO:0000256" key="15">
    <source>
        <dbReference type="ARBA" id="ARBA00023264"/>
    </source>
</evidence>
<evidence type="ECO:0000256" key="18">
    <source>
        <dbReference type="SAM" id="MobiDB-lite"/>
    </source>
</evidence>
<dbReference type="PIRSF" id="PIRSF018269">
    <property type="entry name" value="PC_trans_euk"/>
    <property type="match status" value="1"/>
</dbReference>
<dbReference type="PROSITE" id="PS01315">
    <property type="entry name" value="CDS"/>
    <property type="match status" value="1"/>
</dbReference>
<evidence type="ECO:0000256" key="11">
    <source>
        <dbReference type="ARBA" id="ARBA00022989"/>
    </source>
</evidence>
<organism evidence="19 20">
    <name type="scientific">Rhizophlyctis rosea</name>
    <dbReference type="NCBI Taxonomy" id="64517"/>
    <lineage>
        <taxon>Eukaryota</taxon>
        <taxon>Fungi</taxon>
        <taxon>Fungi incertae sedis</taxon>
        <taxon>Chytridiomycota</taxon>
        <taxon>Chytridiomycota incertae sedis</taxon>
        <taxon>Chytridiomycetes</taxon>
        <taxon>Rhizophlyctidales</taxon>
        <taxon>Rhizophlyctidaceae</taxon>
        <taxon>Rhizophlyctis</taxon>
    </lineage>
</organism>
<comment type="pathway">
    <text evidence="4">Lipid metabolism.</text>
</comment>
<evidence type="ECO:0000256" key="2">
    <source>
        <dbReference type="ARBA" id="ARBA00004141"/>
    </source>
</evidence>
<evidence type="ECO:0000256" key="9">
    <source>
        <dbReference type="ARBA" id="ARBA00022692"/>
    </source>
</evidence>
<evidence type="ECO:0000256" key="3">
    <source>
        <dbReference type="ARBA" id="ARBA00005119"/>
    </source>
</evidence>
<comment type="caution">
    <text evidence="19">The sequence shown here is derived from an EMBL/GenBank/DDBJ whole genome shotgun (WGS) entry which is preliminary data.</text>
</comment>
<dbReference type="InterPro" id="IPR000374">
    <property type="entry name" value="PC_trans"/>
</dbReference>
<evidence type="ECO:0000256" key="17">
    <source>
        <dbReference type="RuleBase" id="RU003938"/>
    </source>
</evidence>
<dbReference type="GO" id="GO:0005789">
    <property type="term" value="C:endoplasmic reticulum membrane"/>
    <property type="evidence" value="ECO:0007669"/>
    <property type="project" value="TreeGrafter"/>
</dbReference>
<dbReference type="EMBL" id="JADGJD010000439">
    <property type="protein sequence ID" value="KAJ3051064.1"/>
    <property type="molecule type" value="Genomic_DNA"/>
</dbReference>
<keyword evidence="9 16" id="KW-0812">Transmembrane</keyword>
<feature type="transmembrane region" description="Helical" evidence="16">
    <location>
        <begin position="183"/>
        <end position="200"/>
    </location>
</feature>
<evidence type="ECO:0000256" key="1">
    <source>
        <dbReference type="ARBA" id="ARBA00001698"/>
    </source>
</evidence>
<comment type="pathway">
    <text evidence="3 16 17">Phospholipid metabolism; CDP-diacylglycerol biosynthesis; CDP-diacylglycerol from sn-glycerol 3-phosphate: step 3/3.</text>
</comment>
<evidence type="ECO:0000256" key="10">
    <source>
        <dbReference type="ARBA" id="ARBA00022695"/>
    </source>
</evidence>
<evidence type="ECO:0000313" key="20">
    <source>
        <dbReference type="Proteomes" id="UP001212841"/>
    </source>
</evidence>
<evidence type="ECO:0000313" key="19">
    <source>
        <dbReference type="EMBL" id="KAJ3051064.1"/>
    </source>
</evidence>
<name>A0AAD5SAY3_9FUNG</name>
<reference evidence="19" key="1">
    <citation type="submission" date="2020-05" db="EMBL/GenBank/DDBJ databases">
        <title>Phylogenomic resolution of chytrid fungi.</title>
        <authorList>
            <person name="Stajich J.E."/>
            <person name="Amses K."/>
            <person name="Simmons R."/>
            <person name="Seto K."/>
            <person name="Myers J."/>
            <person name="Bonds A."/>
            <person name="Quandt C.A."/>
            <person name="Barry K."/>
            <person name="Liu P."/>
            <person name="Grigoriev I."/>
            <person name="Longcore J.E."/>
            <person name="James T.Y."/>
        </authorList>
    </citation>
    <scope>NUCLEOTIDE SEQUENCE</scope>
    <source>
        <strain evidence="19">JEL0318</strain>
    </source>
</reference>
<keyword evidence="8 16" id="KW-0808">Transferase</keyword>
<evidence type="ECO:0000256" key="12">
    <source>
        <dbReference type="ARBA" id="ARBA00023098"/>
    </source>
</evidence>
<keyword evidence="7 16" id="KW-0444">Lipid biosynthesis</keyword>
<feature type="transmembrane region" description="Helical" evidence="16">
    <location>
        <begin position="282"/>
        <end position="303"/>
    </location>
</feature>
<dbReference type="PANTHER" id="PTHR13773:SF8">
    <property type="entry name" value="PHOSPHATIDATE CYTIDYLYLTRANSFERASE, PHOTORECEPTOR-SPECIFIC"/>
    <property type="match status" value="1"/>
</dbReference>
<protein>
    <recommendedName>
        <fullName evidence="6 16">Phosphatidate cytidylyltransferase</fullName>
        <ecNumber evidence="6 16">2.7.7.41</ecNumber>
    </recommendedName>
</protein>
<gene>
    <name evidence="19" type="ORF">HK097_007961</name>
</gene>